<evidence type="ECO:0000256" key="1">
    <source>
        <dbReference type="ARBA" id="ARBA00004651"/>
    </source>
</evidence>
<evidence type="ECO:0000256" key="3">
    <source>
        <dbReference type="ARBA" id="ARBA00022692"/>
    </source>
</evidence>
<dbReference type="Pfam" id="PF10035">
    <property type="entry name" value="DUF2179"/>
    <property type="match status" value="1"/>
</dbReference>
<dbReference type="GO" id="GO:0005886">
    <property type="term" value="C:plasma membrane"/>
    <property type="evidence" value="ECO:0007669"/>
    <property type="project" value="UniProtKB-SubCell"/>
</dbReference>
<gene>
    <name evidence="8" type="primary">yvjA</name>
    <name evidence="8" type="ORF">BT1A1_2969</name>
</gene>
<dbReference type="PANTHER" id="PTHR33545:SF9">
    <property type="entry name" value="UPF0750 MEMBRANE PROTEIN YITE"/>
    <property type="match status" value="1"/>
</dbReference>
<keyword evidence="2" id="KW-1003">Cell membrane</keyword>
<evidence type="ECO:0000259" key="7">
    <source>
        <dbReference type="Pfam" id="PF10035"/>
    </source>
</evidence>
<keyword evidence="3 6" id="KW-0812">Transmembrane</keyword>
<keyword evidence="5 6" id="KW-0472">Membrane</keyword>
<name>A0A090J276_9BACI</name>
<feature type="transmembrane region" description="Helical" evidence="6">
    <location>
        <begin position="115"/>
        <end position="133"/>
    </location>
</feature>
<dbReference type="Gene3D" id="3.30.70.120">
    <property type="match status" value="1"/>
</dbReference>
<evidence type="ECO:0000256" key="2">
    <source>
        <dbReference type="ARBA" id="ARBA00022475"/>
    </source>
</evidence>
<feature type="transmembrane region" description="Helical" evidence="6">
    <location>
        <begin position="43"/>
        <end position="61"/>
    </location>
</feature>
<evidence type="ECO:0000256" key="6">
    <source>
        <dbReference type="SAM" id="Phobius"/>
    </source>
</evidence>
<organism evidence="8 9">
    <name type="scientific">Caldibacillus thermoamylovorans</name>
    <dbReference type="NCBI Taxonomy" id="35841"/>
    <lineage>
        <taxon>Bacteria</taxon>
        <taxon>Bacillati</taxon>
        <taxon>Bacillota</taxon>
        <taxon>Bacilli</taxon>
        <taxon>Bacillales</taxon>
        <taxon>Bacillaceae</taxon>
        <taxon>Caldibacillus</taxon>
    </lineage>
</organism>
<evidence type="ECO:0000313" key="9">
    <source>
        <dbReference type="Proteomes" id="UP000040576"/>
    </source>
</evidence>
<feature type="transmembrane region" description="Helical" evidence="6">
    <location>
        <begin position="20"/>
        <end position="37"/>
    </location>
</feature>
<dbReference type="InterPro" id="IPR003740">
    <property type="entry name" value="YitT"/>
</dbReference>
<dbReference type="RefSeq" id="WP_034772582.1">
    <property type="nucleotide sequence ID" value="NZ_CCRF01000084.1"/>
</dbReference>
<sequence length="290" mass="31391">MGKRVRNTIQIPLVEKLLSYIYVLVGAGIVAVSFNVLLLPNEIASGGVSGISTILHGLFGWEPAYVQWSLNIPLFIAGVIFLGYQYGIKTLIGTLFVPFVVFLTKDLEPWTLNPMLAALFGGIGIGLGIGIVFRGNASTGGTDLAAQIISKYTGISLGKSVALIDGLIVISASIVFDIEKGLFALIGLYLTSKTIDLVQIGWSRSKMVLIITNEEEKVKRAILDQIDRGLTKLKAYGGYTDQERNTIMVVVDQSEFTGLKQVVRNIDPNAFVIVVDASEVLGQGFKTIHR</sequence>
<keyword evidence="4 6" id="KW-1133">Transmembrane helix</keyword>
<dbReference type="Pfam" id="PF02588">
    <property type="entry name" value="YitT_membrane"/>
    <property type="match status" value="1"/>
</dbReference>
<dbReference type="InterPro" id="IPR019264">
    <property type="entry name" value="DUF2179"/>
</dbReference>
<dbReference type="AlphaFoldDB" id="A0A090J276"/>
<dbReference type="EMBL" id="CCRF01000084">
    <property type="protein sequence ID" value="CEE02758.1"/>
    <property type="molecule type" value="Genomic_DNA"/>
</dbReference>
<evidence type="ECO:0000313" key="8">
    <source>
        <dbReference type="EMBL" id="CEE02758.1"/>
    </source>
</evidence>
<dbReference type="InterPro" id="IPR015867">
    <property type="entry name" value="N-reg_PII/ATP_PRibTrfase_C"/>
</dbReference>
<dbReference type="CDD" id="cd16380">
    <property type="entry name" value="YitT_C"/>
    <property type="match status" value="1"/>
</dbReference>
<evidence type="ECO:0000256" key="5">
    <source>
        <dbReference type="ARBA" id="ARBA00023136"/>
    </source>
</evidence>
<feature type="domain" description="DUF2179" evidence="7">
    <location>
        <begin position="228"/>
        <end position="282"/>
    </location>
</feature>
<reference evidence="8 9" key="1">
    <citation type="submission" date="2014-07" db="EMBL/GenBank/DDBJ databases">
        <authorList>
            <person name="Wibberg Daniel"/>
        </authorList>
    </citation>
    <scope>NUCLEOTIDE SEQUENCE [LARGE SCALE GENOMIC DNA]</scope>
</reference>
<keyword evidence="9" id="KW-1185">Reference proteome</keyword>
<feature type="transmembrane region" description="Helical" evidence="6">
    <location>
        <begin position="73"/>
        <end position="103"/>
    </location>
</feature>
<accession>A0A090J276</accession>
<dbReference type="Proteomes" id="UP000040576">
    <property type="component" value="Unassembled WGS sequence"/>
</dbReference>
<proteinExistence type="predicted"/>
<dbReference type="InterPro" id="IPR051461">
    <property type="entry name" value="UPF0750_membrane"/>
</dbReference>
<evidence type="ECO:0000256" key="4">
    <source>
        <dbReference type="ARBA" id="ARBA00022989"/>
    </source>
</evidence>
<dbReference type="PANTHER" id="PTHR33545">
    <property type="entry name" value="UPF0750 MEMBRANE PROTEIN YITT-RELATED"/>
    <property type="match status" value="1"/>
</dbReference>
<protein>
    <submittedName>
        <fullName evidence="8">UPF0750 membrane protein</fullName>
    </submittedName>
</protein>
<comment type="subcellular location">
    <subcellularLocation>
        <location evidence="1">Cell membrane</location>
        <topology evidence="1">Multi-pass membrane protein</topology>
    </subcellularLocation>
</comment>
<dbReference type="PIRSF" id="PIRSF006483">
    <property type="entry name" value="Membrane_protein_YitT"/>
    <property type="match status" value="1"/>
</dbReference>
<feature type="transmembrane region" description="Helical" evidence="6">
    <location>
        <begin position="154"/>
        <end position="176"/>
    </location>
</feature>